<dbReference type="GO" id="GO:0070181">
    <property type="term" value="F:small ribosomal subunit rRNA binding"/>
    <property type="evidence" value="ECO:0007669"/>
    <property type="project" value="TreeGrafter"/>
</dbReference>
<feature type="compositionally biased region" description="Low complexity" evidence="4">
    <location>
        <begin position="111"/>
        <end position="121"/>
    </location>
</feature>
<gene>
    <name evidence="3" type="primary">rpsF</name>
    <name evidence="5" type="ORF">OP8BY_0814</name>
</gene>
<dbReference type="InterPro" id="IPR000529">
    <property type="entry name" value="Ribosomal_bS6"/>
</dbReference>
<dbReference type="PANTHER" id="PTHR21011:SF1">
    <property type="entry name" value="SMALL RIBOSOMAL SUBUNIT PROTEIN BS6M"/>
    <property type="match status" value="1"/>
</dbReference>
<accession>A0A3E2BQF8</accession>
<protein>
    <recommendedName>
        <fullName evidence="2 3">Small ribosomal subunit protein bS6</fullName>
    </recommendedName>
</protein>
<dbReference type="GO" id="GO:0005840">
    <property type="term" value="C:ribosome"/>
    <property type="evidence" value="ECO:0007669"/>
    <property type="project" value="UniProtKB-KW"/>
</dbReference>
<comment type="caution">
    <text evidence="5">The sequence shown here is derived from an EMBL/GenBank/DDBJ whole genome shotgun (WGS) entry which is preliminary data.</text>
</comment>
<keyword evidence="3 5" id="KW-0689">Ribosomal protein</keyword>
<dbReference type="CDD" id="cd00473">
    <property type="entry name" value="bS6"/>
    <property type="match status" value="1"/>
</dbReference>
<dbReference type="InterPro" id="IPR035980">
    <property type="entry name" value="Ribosomal_bS6_sf"/>
</dbReference>
<evidence type="ECO:0000256" key="2">
    <source>
        <dbReference type="ARBA" id="ARBA00035294"/>
    </source>
</evidence>
<dbReference type="PANTHER" id="PTHR21011">
    <property type="entry name" value="MITOCHONDRIAL 28S RIBOSOMAL PROTEIN S6"/>
    <property type="match status" value="1"/>
</dbReference>
<dbReference type="Gene3D" id="3.30.70.60">
    <property type="match status" value="1"/>
</dbReference>
<dbReference type="AlphaFoldDB" id="A0A3E2BQF8"/>
<comment type="similarity">
    <text evidence="1 3">Belongs to the bacterial ribosomal protein bS6 family.</text>
</comment>
<dbReference type="GO" id="GO:0005737">
    <property type="term" value="C:cytoplasm"/>
    <property type="evidence" value="ECO:0007669"/>
    <property type="project" value="UniProtKB-ARBA"/>
</dbReference>
<dbReference type="Proteomes" id="UP000257323">
    <property type="component" value="Unassembled WGS sequence"/>
</dbReference>
<keyword evidence="3" id="KW-0699">rRNA-binding</keyword>
<dbReference type="NCBIfam" id="TIGR00166">
    <property type="entry name" value="S6"/>
    <property type="match status" value="1"/>
</dbReference>
<keyword evidence="3" id="KW-0694">RNA-binding</keyword>
<dbReference type="GO" id="GO:0006412">
    <property type="term" value="P:translation"/>
    <property type="evidence" value="ECO:0007669"/>
    <property type="project" value="UniProtKB-UniRule"/>
</dbReference>
<dbReference type="InterPro" id="IPR014717">
    <property type="entry name" value="Transl_elong_EF1B/ribsomal_bS6"/>
</dbReference>
<dbReference type="InterPro" id="IPR020814">
    <property type="entry name" value="Ribosomal_S6_plastid/chlpt"/>
</dbReference>
<organism evidence="5 6">
    <name type="scientific">Candidatus Saccharicenans subterraneus</name>
    <dbReference type="NCBI Taxonomy" id="2508984"/>
    <lineage>
        <taxon>Bacteria</taxon>
        <taxon>Candidatus Aminicenantota</taxon>
        <taxon>Candidatus Aminicenantia</taxon>
        <taxon>Candidatus Aminicenantales</taxon>
        <taxon>Candidatus Saccharicenantaceae</taxon>
        <taxon>Candidatus Saccharicenans</taxon>
    </lineage>
</organism>
<evidence type="ECO:0000313" key="5">
    <source>
        <dbReference type="EMBL" id="RFT16872.1"/>
    </source>
</evidence>
<dbReference type="GO" id="GO:1990904">
    <property type="term" value="C:ribonucleoprotein complex"/>
    <property type="evidence" value="ECO:0007669"/>
    <property type="project" value="UniProtKB-KW"/>
</dbReference>
<sequence length="131" mass="14722">MNQYETGFIVAPNLPEEEASALINQLAEVISAKNGRMIKKDFWGKRKLAYPIKRFNEGLYVFFTYEGAPAIPAELERRFKQTDAILRFITIKKDPRDAVKGKKKVKEAEPAETAPAGTEPQPATPSPEEVK</sequence>
<feature type="region of interest" description="Disordered" evidence="4">
    <location>
        <begin position="96"/>
        <end position="131"/>
    </location>
</feature>
<dbReference type="Pfam" id="PF01250">
    <property type="entry name" value="Ribosomal_S6"/>
    <property type="match status" value="1"/>
</dbReference>
<dbReference type="EMBL" id="QUAH01000001">
    <property type="protein sequence ID" value="RFT16872.1"/>
    <property type="molecule type" value="Genomic_DNA"/>
</dbReference>
<dbReference type="SUPFAM" id="SSF54995">
    <property type="entry name" value="Ribosomal protein S6"/>
    <property type="match status" value="1"/>
</dbReference>
<evidence type="ECO:0000256" key="1">
    <source>
        <dbReference type="ARBA" id="ARBA00009512"/>
    </source>
</evidence>
<name>A0A3E2BQF8_9BACT</name>
<evidence type="ECO:0000256" key="4">
    <source>
        <dbReference type="SAM" id="MobiDB-lite"/>
    </source>
</evidence>
<reference evidence="5 6" key="1">
    <citation type="submission" date="2018-08" db="EMBL/GenBank/DDBJ databases">
        <title>Genome analysis of the thermophilic bacterium of the candidate phylum Aminicenantes from deep subsurface aquifer revealed its physiology and ecological role.</title>
        <authorList>
            <person name="Kadnikov V.V."/>
            <person name="Mardanov A.V."/>
            <person name="Beletsky A.V."/>
            <person name="Karnachuk O.V."/>
            <person name="Ravin N.V."/>
        </authorList>
    </citation>
    <scope>NUCLEOTIDE SEQUENCE [LARGE SCALE GENOMIC DNA]</scope>
    <source>
        <strain evidence="5">BY38</strain>
    </source>
</reference>
<proteinExistence type="inferred from homology"/>
<dbReference type="GO" id="GO:0003735">
    <property type="term" value="F:structural constituent of ribosome"/>
    <property type="evidence" value="ECO:0007669"/>
    <property type="project" value="InterPro"/>
</dbReference>
<dbReference type="HAMAP" id="MF_00360">
    <property type="entry name" value="Ribosomal_bS6"/>
    <property type="match status" value="1"/>
</dbReference>
<evidence type="ECO:0000313" key="6">
    <source>
        <dbReference type="Proteomes" id="UP000257323"/>
    </source>
</evidence>
<keyword evidence="3" id="KW-0687">Ribonucleoprotein</keyword>
<comment type="function">
    <text evidence="3">Binds together with bS18 to 16S ribosomal RNA.</text>
</comment>
<evidence type="ECO:0000256" key="3">
    <source>
        <dbReference type="HAMAP-Rule" id="MF_00360"/>
    </source>
</evidence>